<comment type="caution">
    <text evidence="5">The sequence shown here is derived from an EMBL/GenBank/DDBJ whole genome shotgun (WGS) entry which is preliminary data.</text>
</comment>
<dbReference type="InterPro" id="IPR009057">
    <property type="entry name" value="Homeodomain-like_sf"/>
</dbReference>
<keyword evidence="1" id="KW-0805">Transcription regulation</keyword>
<dbReference type="PRINTS" id="PR00032">
    <property type="entry name" value="HTHARAC"/>
</dbReference>
<dbReference type="PANTHER" id="PTHR46796:SF6">
    <property type="entry name" value="ARAC SUBFAMILY"/>
    <property type="match status" value="1"/>
</dbReference>
<organism evidence="5 6">
    <name type="scientific">Rhizobium halophytocola</name>
    <dbReference type="NCBI Taxonomy" id="735519"/>
    <lineage>
        <taxon>Bacteria</taxon>
        <taxon>Pseudomonadati</taxon>
        <taxon>Pseudomonadota</taxon>
        <taxon>Alphaproteobacteria</taxon>
        <taxon>Hyphomicrobiales</taxon>
        <taxon>Rhizobiaceae</taxon>
        <taxon>Rhizobium/Agrobacterium group</taxon>
        <taxon>Rhizobium</taxon>
    </lineage>
</organism>
<evidence type="ECO:0000256" key="3">
    <source>
        <dbReference type="ARBA" id="ARBA00023163"/>
    </source>
</evidence>
<feature type="domain" description="HTH araC/xylS-type" evidence="4">
    <location>
        <begin position="190"/>
        <end position="288"/>
    </location>
</feature>
<keyword evidence="3" id="KW-0804">Transcription</keyword>
<dbReference type="PROSITE" id="PS00041">
    <property type="entry name" value="HTH_ARAC_FAMILY_1"/>
    <property type="match status" value="1"/>
</dbReference>
<accession>A0ABS4E4N2</accession>
<evidence type="ECO:0000256" key="2">
    <source>
        <dbReference type="ARBA" id="ARBA00023125"/>
    </source>
</evidence>
<dbReference type="SUPFAM" id="SSF46689">
    <property type="entry name" value="Homeodomain-like"/>
    <property type="match status" value="2"/>
</dbReference>
<evidence type="ECO:0000313" key="5">
    <source>
        <dbReference type="EMBL" id="MBP1852905.1"/>
    </source>
</evidence>
<evidence type="ECO:0000313" key="6">
    <source>
        <dbReference type="Proteomes" id="UP000759443"/>
    </source>
</evidence>
<dbReference type="InterPro" id="IPR018060">
    <property type="entry name" value="HTH_AraC"/>
</dbReference>
<dbReference type="SMART" id="SM00342">
    <property type="entry name" value="HTH_ARAC"/>
    <property type="match status" value="1"/>
</dbReference>
<dbReference type="Proteomes" id="UP000759443">
    <property type="component" value="Unassembled WGS sequence"/>
</dbReference>
<evidence type="ECO:0000259" key="4">
    <source>
        <dbReference type="PROSITE" id="PS01124"/>
    </source>
</evidence>
<dbReference type="Pfam" id="PF12833">
    <property type="entry name" value="HTH_18"/>
    <property type="match status" value="1"/>
</dbReference>
<gene>
    <name evidence="5" type="ORF">J2Z17_004364</name>
</gene>
<dbReference type="PROSITE" id="PS01124">
    <property type="entry name" value="HTH_ARAC_FAMILY_2"/>
    <property type="match status" value="1"/>
</dbReference>
<dbReference type="InterPro" id="IPR020449">
    <property type="entry name" value="Tscrpt_reg_AraC-type_HTH"/>
</dbReference>
<dbReference type="InterPro" id="IPR018062">
    <property type="entry name" value="HTH_AraC-typ_CS"/>
</dbReference>
<protein>
    <submittedName>
        <fullName evidence="5">AraC family transcriptional regulator</fullName>
    </submittedName>
</protein>
<reference evidence="5 6" key="1">
    <citation type="submission" date="2021-03" db="EMBL/GenBank/DDBJ databases">
        <title>Genomic Encyclopedia of Type Strains, Phase IV (KMG-IV): sequencing the most valuable type-strain genomes for metagenomic binning, comparative biology and taxonomic classification.</title>
        <authorList>
            <person name="Goeker M."/>
        </authorList>
    </citation>
    <scope>NUCLEOTIDE SEQUENCE [LARGE SCALE GENOMIC DNA]</scope>
    <source>
        <strain evidence="5 6">DSM 21600</strain>
    </source>
</reference>
<name>A0ABS4E4N2_9HYPH</name>
<proteinExistence type="predicted"/>
<sequence>MALAKHGNEKYHSSTLIGTPAEGEALRVERRNIGSGAQNCVRPECTELVYILAGRARVRRTGDGKSQEGIAWEGTSRLVPAGTHETQLELDGSVECLLIYLPPKLLEQSALADYGINPDQTGLAYVGALADPILSQIGKALNGLTGRSQSLERLFADGLRTTLAAHLLRNYSVESLKPTRAPSLDGKRLQRVLDLIEARLGEEITLEELAREACLSPFHFSRLFHQTTGLPPHRFVIDRRIRAAQRMLQTGQLSIAEIAFDTGFGSQANFTRTFRKLTGTTPGQFRGRYRGLGSETAISDHFSART</sequence>
<dbReference type="Gene3D" id="1.10.10.60">
    <property type="entry name" value="Homeodomain-like"/>
    <property type="match status" value="2"/>
</dbReference>
<evidence type="ECO:0000256" key="1">
    <source>
        <dbReference type="ARBA" id="ARBA00023015"/>
    </source>
</evidence>
<keyword evidence="6" id="KW-1185">Reference proteome</keyword>
<dbReference type="RefSeq" id="WP_209948134.1">
    <property type="nucleotide sequence ID" value="NZ_JAGGJU010000013.1"/>
</dbReference>
<dbReference type="EMBL" id="JAGGJU010000013">
    <property type="protein sequence ID" value="MBP1852905.1"/>
    <property type="molecule type" value="Genomic_DNA"/>
</dbReference>
<dbReference type="InterPro" id="IPR050204">
    <property type="entry name" value="AraC_XylS_family_regulators"/>
</dbReference>
<dbReference type="PANTHER" id="PTHR46796">
    <property type="entry name" value="HTH-TYPE TRANSCRIPTIONAL ACTIVATOR RHAS-RELATED"/>
    <property type="match status" value="1"/>
</dbReference>
<keyword evidence="2" id="KW-0238">DNA-binding</keyword>